<dbReference type="EMBL" id="VOOS01000002">
    <property type="protein sequence ID" value="TXB66218.1"/>
    <property type="molecule type" value="Genomic_DNA"/>
</dbReference>
<dbReference type="FunFam" id="3.10.50.40:FF:000047">
    <property type="entry name" value="Peptidylprolyl isomerase"/>
    <property type="match status" value="1"/>
</dbReference>
<dbReference type="Proteomes" id="UP000321721">
    <property type="component" value="Unassembled WGS sequence"/>
</dbReference>
<evidence type="ECO:0000256" key="2">
    <source>
        <dbReference type="ARBA" id="ARBA00006577"/>
    </source>
</evidence>
<proteinExistence type="inferred from homology"/>
<protein>
    <recommendedName>
        <fullName evidence="6">Peptidyl-prolyl cis-trans isomerase</fullName>
        <ecNumber evidence="6">5.2.1.8</ecNumber>
    </recommendedName>
</protein>
<evidence type="ECO:0000256" key="3">
    <source>
        <dbReference type="ARBA" id="ARBA00023110"/>
    </source>
</evidence>
<dbReference type="Pfam" id="PF00254">
    <property type="entry name" value="FKBP_C"/>
    <property type="match status" value="2"/>
</dbReference>
<reference evidence="8 9" key="1">
    <citation type="submission" date="2019-08" db="EMBL/GenBank/DDBJ databases">
        <title>Genome of Vicingus serpentipes NCIMB 15042.</title>
        <authorList>
            <person name="Bowman J.P."/>
        </authorList>
    </citation>
    <scope>NUCLEOTIDE SEQUENCE [LARGE SCALE GENOMIC DNA]</scope>
    <source>
        <strain evidence="8 9">NCIMB 15042</strain>
    </source>
</reference>
<dbReference type="EC" id="5.2.1.8" evidence="6"/>
<keyword evidence="3 5" id="KW-0697">Rotamase</keyword>
<comment type="similarity">
    <text evidence="2 6">Belongs to the FKBP-type PPIase family.</text>
</comment>
<name>A0A5C6RV20_9FLAO</name>
<gene>
    <name evidence="8" type="ORF">FRY74_05360</name>
</gene>
<evidence type="ECO:0000256" key="1">
    <source>
        <dbReference type="ARBA" id="ARBA00000971"/>
    </source>
</evidence>
<keyword evidence="9" id="KW-1185">Reference proteome</keyword>
<feature type="domain" description="PPIase FKBP-type" evidence="7">
    <location>
        <begin position="172"/>
        <end position="260"/>
    </location>
</feature>
<evidence type="ECO:0000259" key="7">
    <source>
        <dbReference type="PROSITE" id="PS50059"/>
    </source>
</evidence>
<comment type="caution">
    <text evidence="8">The sequence shown here is derived from an EMBL/GenBank/DDBJ whole genome shotgun (WGS) entry which is preliminary data.</text>
</comment>
<evidence type="ECO:0000256" key="5">
    <source>
        <dbReference type="PROSITE-ProRule" id="PRU00277"/>
    </source>
</evidence>
<keyword evidence="4 5" id="KW-0413">Isomerase</keyword>
<feature type="domain" description="PPIase FKBP-type" evidence="7">
    <location>
        <begin position="48"/>
        <end position="136"/>
    </location>
</feature>
<dbReference type="PANTHER" id="PTHR43811:SF19">
    <property type="entry name" value="39 KDA FK506-BINDING NUCLEAR PROTEIN"/>
    <property type="match status" value="1"/>
</dbReference>
<evidence type="ECO:0000313" key="9">
    <source>
        <dbReference type="Proteomes" id="UP000321721"/>
    </source>
</evidence>
<dbReference type="PANTHER" id="PTHR43811">
    <property type="entry name" value="FKBP-TYPE PEPTIDYL-PROLYL CIS-TRANS ISOMERASE FKPA"/>
    <property type="match status" value="1"/>
</dbReference>
<sequence>MIILSVFTLISCKTIQTKRSIVGKEFTTESGLRYIITQEGTGARAKSGDKVVVHYTGKLTNDSVFDSSVNRGQPFSFKLGVGQVIKGWDEGVALLNVGDKATFTIPSDLAYGERGAGGVIGPNETLIFDVELLEIQEGPKPFDVSSKDTLTTDSGLKYIKLNSTDGVQAEANKTVKVHYSGYLEDGSMFDSSVERGQPLDFPLGQGRVIKGWDEGIALLKVGEKARLIIPHDLGYGERGHPPVIPAKATLIFDVELIDVK</sequence>
<evidence type="ECO:0000256" key="4">
    <source>
        <dbReference type="ARBA" id="ARBA00023235"/>
    </source>
</evidence>
<dbReference type="Gene3D" id="3.10.50.40">
    <property type="match status" value="2"/>
</dbReference>
<dbReference type="InterPro" id="IPR001179">
    <property type="entry name" value="PPIase_FKBP_dom"/>
</dbReference>
<dbReference type="FunFam" id="3.10.50.40:FF:000006">
    <property type="entry name" value="Peptidyl-prolyl cis-trans isomerase"/>
    <property type="match status" value="1"/>
</dbReference>
<evidence type="ECO:0000313" key="8">
    <source>
        <dbReference type="EMBL" id="TXB66218.1"/>
    </source>
</evidence>
<dbReference type="GO" id="GO:0003755">
    <property type="term" value="F:peptidyl-prolyl cis-trans isomerase activity"/>
    <property type="evidence" value="ECO:0007669"/>
    <property type="project" value="UniProtKB-UniRule"/>
</dbReference>
<accession>A0A5C6RV20</accession>
<dbReference type="AlphaFoldDB" id="A0A5C6RV20"/>
<dbReference type="InterPro" id="IPR046357">
    <property type="entry name" value="PPIase_dom_sf"/>
</dbReference>
<organism evidence="8 9">
    <name type="scientific">Vicingus serpentipes</name>
    <dbReference type="NCBI Taxonomy" id="1926625"/>
    <lineage>
        <taxon>Bacteria</taxon>
        <taxon>Pseudomonadati</taxon>
        <taxon>Bacteroidota</taxon>
        <taxon>Flavobacteriia</taxon>
        <taxon>Flavobacteriales</taxon>
        <taxon>Vicingaceae</taxon>
        <taxon>Vicingus</taxon>
    </lineage>
</organism>
<comment type="catalytic activity">
    <reaction evidence="1 5 6">
        <text>[protein]-peptidylproline (omega=180) = [protein]-peptidylproline (omega=0)</text>
        <dbReference type="Rhea" id="RHEA:16237"/>
        <dbReference type="Rhea" id="RHEA-COMP:10747"/>
        <dbReference type="Rhea" id="RHEA-COMP:10748"/>
        <dbReference type="ChEBI" id="CHEBI:83833"/>
        <dbReference type="ChEBI" id="CHEBI:83834"/>
        <dbReference type="EC" id="5.2.1.8"/>
    </reaction>
</comment>
<dbReference type="SUPFAM" id="SSF54534">
    <property type="entry name" value="FKBP-like"/>
    <property type="match status" value="2"/>
</dbReference>
<dbReference type="PROSITE" id="PS50059">
    <property type="entry name" value="FKBP_PPIASE"/>
    <property type="match status" value="2"/>
</dbReference>
<evidence type="ECO:0000256" key="6">
    <source>
        <dbReference type="RuleBase" id="RU003915"/>
    </source>
</evidence>
<dbReference type="OrthoDB" id="9814548at2"/>